<proteinExistence type="predicted"/>
<evidence type="ECO:0000313" key="1">
    <source>
        <dbReference type="EMBL" id="MFL7903128.1"/>
    </source>
</evidence>
<comment type="caution">
    <text evidence="1">The sequence shown here is derived from an EMBL/GenBank/DDBJ whole genome shotgun (WGS) entry which is preliminary data.</text>
</comment>
<dbReference type="Proteomes" id="UP001628281">
    <property type="component" value="Unassembled WGS sequence"/>
</dbReference>
<accession>A0ABW8VCP7</accession>
<dbReference type="EMBL" id="JBJLSN010000027">
    <property type="protein sequence ID" value="MFL7903128.1"/>
    <property type="molecule type" value="Genomic_DNA"/>
</dbReference>
<dbReference type="Gene3D" id="3.90.1720.10">
    <property type="entry name" value="endopeptidase domain like (from Nostoc punctiforme)"/>
    <property type="match status" value="1"/>
</dbReference>
<organism evidence="1 2">
    <name type="scientific">Azospirillum argentinense</name>
    <dbReference type="NCBI Taxonomy" id="2970906"/>
    <lineage>
        <taxon>Bacteria</taxon>
        <taxon>Pseudomonadati</taxon>
        <taxon>Pseudomonadota</taxon>
        <taxon>Alphaproteobacteria</taxon>
        <taxon>Rhodospirillales</taxon>
        <taxon>Azospirillaceae</taxon>
        <taxon>Azospirillum</taxon>
    </lineage>
</organism>
<reference evidence="1 2" key="1">
    <citation type="submission" date="2024-11" db="EMBL/GenBank/DDBJ databases">
        <title>Draft genome sequences of two bacteria associated to sugarcane roots in Colombia.</title>
        <authorList>
            <person name="Pardo-Diaz S."/>
            <person name="Masmela-Mendoza J."/>
            <person name="Delgadillo-Duran P."/>
            <person name="Bautista E.J."/>
            <person name="Rojas-Tapias D.F."/>
        </authorList>
    </citation>
    <scope>NUCLEOTIDE SEQUENCE [LARGE SCALE GENOMIC DNA]</scope>
    <source>
        <strain evidence="1 2">Ap18</strain>
    </source>
</reference>
<name>A0ABW8VCP7_9PROT</name>
<dbReference type="RefSeq" id="WP_349619224.1">
    <property type="nucleotide sequence ID" value="NZ_JBDZDB010000002.1"/>
</dbReference>
<sequence length="202" mass="21614">MGVHTEVVSSCTVESVCKEVSSNATNLENCNIFVQEVAKKLNSEGLFGGNADNIVARMRKGEPFTKLGTSSDSATKYAADGYLVVGGLESFNMQKKPDNGHVFVVVPGGPSQAGLDTPWTDSNGKPYPSRGGQPYCYHGSKNPKLRTPNRTQVDFLFSRTDEKNVFYAALPVKAEANSKPSIASSDSLLSRMVARLSGALTT</sequence>
<evidence type="ECO:0000313" key="2">
    <source>
        <dbReference type="Proteomes" id="UP001628281"/>
    </source>
</evidence>
<keyword evidence="2" id="KW-1185">Reference proteome</keyword>
<protein>
    <submittedName>
        <fullName evidence="1">Uncharacterized protein</fullName>
    </submittedName>
</protein>
<gene>
    <name evidence="1" type="ORF">ACJ41P_18485</name>
</gene>